<dbReference type="SUPFAM" id="SSF118196">
    <property type="entry name" value="YaeB-like"/>
    <property type="match status" value="1"/>
</dbReference>
<proteinExistence type="inferred from homology"/>
<dbReference type="InterPro" id="IPR023370">
    <property type="entry name" value="TrmO-like_N"/>
</dbReference>
<dbReference type="InterPro" id="IPR040372">
    <property type="entry name" value="YaeB-like"/>
</dbReference>
<accession>A0ABY8QG10</accession>
<dbReference type="PANTHER" id="PTHR12818">
    <property type="entry name" value="TRNA (ADENINE(37)-N6)-METHYLTRANSFERASE"/>
    <property type="match status" value="1"/>
</dbReference>
<gene>
    <name evidence="4" type="primary">tsaA</name>
    <name evidence="4" type="ORF">QF118_16715</name>
</gene>
<dbReference type="PROSITE" id="PS51668">
    <property type="entry name" value="TSAA_2"/>
    <property type="match status" value="1"/>
</dbReference>
<name>A0ABY8QG10_9RHOB</name>
<evidence type="ECO:0000259" key="3">
    <source>
        <dbReference type="PROSITE" id="PS51668"/>
    </source>
</evidence>
<evidence type="ECO:0000313" key="4">
    <source>
        <dbReference type="EMBL" id="WGW03547.1"/>
    </source>
</evidence>
<feature type="domain" description="TsaA-like" evidence="3">
    <location>
        <begin position="25"/>
        <end position="155"/>
    </location>
</feature>
<keyword evidence="1" id="KW-0949">S-adenosyl-L-methionine</keyword>
<dbReference type="Gene3D" id="2.40.30.70">
    <property type="entry name" value="YaeB-like"/>
    <property type="match status" value="1"/>
</dbReference>
<dbReference type="Proteomes" id="UP001241605">
    <property type="component" value="Chromosome"/>
</dbReference>
<evidence type="ECO:0000313" key="5">
    <source>
        <dbReference type="Proteomes" id="UP001241605"/>
    </source>
</evidence>
<dbReference type="NCBIfam" id="TIGR00104">
    <property type="entry name" value="tRNA_TsaA"/>
    <property type="match status" value="1"/>
</dbReference>
<evidence type="ECO:0000256" key="2">
    <source>
        <dbReference type="ARBA" id="ARBA00033753"/>
    </source>
</evidence>
<dbReference type="EMBL" id="CP124616">
    <property type="protein sequence ID" value="WGW03547.1"/>
    <property type="molecule type" value="Genomic_DNA"/>
</dbReference>
<dbReference type="Pfam" id="PF01980">
    <property type="entry name" value="TrmO_N"/>
    <property type="match status" value="1"/>
</dbReference>
<protein>
    <submittedName>
        <fullName evidence="4">tRNA (N6-threonylcarbamoyladenosine(37)-N6)-methyltransferase TrmO</fullName>
    </submittedName>
</protein>
<reference evidence="4 5" key="1">
    <citation type="submission" date="2023-05" db="EMBL/GenBank/DDBJ databases">
        <title>YMD87, complete Genome.</title>
        <authorList>
            <person name="Zhang J."/>
            <person name="Xu X."/>
        </authorList>
    </citation>
    <scope>NUCLEOTIDE SEQUENCE [LARGE SCALE GENOMIC DNA]</scope>
    <source>
        <strain evidence="4 5">YMD87</strain>
    </source>
</reference>
<dbReference type="PANTHER" id="PTHR12818:SF0">
    <property type="entry name" value="TRNA (ADENINE(37)-N6)-METHYLTRANSFERASE"/>
    <property type="match status" value="1"/>
</dbReference>
<evidence type="ECO:0000256" key="1">
    <source>
        <dbReference type="ARBA" id="ARBA00022691"/>
    </source>
</evidence>
<sequence>MTHHGDALRSGETALKAQLPENAGLSFVGVIHTPFKTRDDCPRQGDMEGPDCTIELDPRLEPALEGIERFETLEILYWLHKARRDLLTQSPRSDGAVRGTFALRSPLRPNPIGTSRVRLVARTGNVLTVRGLDCLDGTPLLDIKPDRCGYTVQAPPKPAG</sequence>
<comment type="similarity">
    <text evidence="2">Belongs to the tRNA methyltransferase O family.</text>
</comment>
<dbReference type="CDD" id="cd09281">
    <property type="entry name" value="UPF0066"/>
    <property type="match status" value="1"/>
</dbReference>
<dbReference type="RefSeq" id="WP_282300179.1">
    <property type="nucleotide sequence ID" value="NZ_CP124616.1"/>
</dbReference>
<dbReference type="InterPro" id="IPR036413">
    <property type="entry name" value="YaeB-like_sf"/>
</dbReference>
<organism evidence="4 5">
    <name type="scientific">Tropicibacter oceani</name>
    <dbReference type="NCBI Taxonomy" id="3058420"/>
    <lineage>
        <taxon>Bacteria</taxon>
        <taxon>Pseudomonadati</taxon>
        <taxon>Pseudomonadota</taxon>
        <taxon>Alphaproteobacteria</taxon>
        <taxon>Rhodobacterales</taxon>
        <taxon>Roseobacteraceae</taxon>
        <taxon>Tropicibacter</taxon>
    </lineage>
</organism>
<dbReference type="InterPro" id="IPR036414">
    <property type="entry name" value="YaeB_N_sf"/>
</dbReference>
<keyword evidence="5" id="KW-1185">Reference proteome</keyword>